<organism evidence="1">
    <name type="scientific">uncultured Caudovirales phage</name>
    <dbReference type="NCBI Taxonomy" id="2100421"/>
    <lineage>
        <taxon>Viruses</taxon>
        <taxon>Duplodnaviria</taxon>
        <taxon>Heunggongvirae</taxon>
        <taxon>Uroviricota</taxon>
        <taxon>Caudoviricetes</taxon>
        <taxon>Peduoviridae</taxon>
        <taxon>Maltschvirus</taxon>
        <taxon>Maltschvirus maltsch</taxon>
    </lineage>
</organism>
<proteinExistence type="predicted"/>
<gene>
    <name evidence="1" type="ORF">UFOVP211_46</name>
</gene>
<reference evidence="1" key="1">
    <citation type="submission" date="2020-05" db="EMBL/GenBank/DDBJ databases">
        <authorList>
            <person name="Chiriac C."/>
            <person name="Salcher M."/>
            <person name="Ghai R."/>
            <person name="Kavagutti S V."/>
        </authorList>
    </citation>
    <scope>NUCLEOTIDE SEQUENCE</scope>
</reference>
<evidence type="ECO:0000313" key="1">
    <source>
        <dbReference type="EMBL" id="CAB5218644.1"/>
    </source>
</evidence>
<sequence>MAKGRPKSKGLGDTVEKVLEGIGIAQAVKFIAGDDCGCDARKEKLNQWFPYRKAECLTEEEYNYLTEYFAQTRNEINVSQQQMLLKIYNRIFNANKKPTSCSSCFRELHSDLAKVYNTYKEENANTEA</sequence>
<protein>
    <submittedName>
        <fullName evidence="1">Uncharacterized protein</fullName>
    </submittedName>
</protein>
<dbReference type="EMBL" id="LR798262">
    <property type="protein sequence ID" value="CAB5218644.1"/>
    <property type="molecule type" value="Genomic_DNA"/>
</dbReference>
<accession>A0A6J7WRB3</accession>
<name>A0A6J7WRB3_9CAUD</name>